<evidence type="ECO:0000313" key="2">
    <source>
        <dbReference type="EMBL" id="SMX73686.1"/>
    </source>
</evidence>
<protein>
    <submittedName>
        <fullName evidence="2">RES domain-containing protein</fullName>
    </submittedName>
</protein>
<proteinExistence type="predicted"/>
<dbReference type="AlphaFoldDB" id="A0A2H1IF41"/>
<reference evidence="2 3" key="1">
    <citation type="submission" date="2017-03" db="EMBL/GenBank/DDBJ databases">
        <authorList>
            <person name="Afonso C.L."/>
            <person name="Miller P.J."/>
            <person name="Scott M.A."/>
            <person name="Spackman E."/>
            <person name="Goraichik I."/>
            <person name="Dimitrov K.M."/>
            <person name="Suarez D.L."/>
            <person name="Swayne D.E."/>
        </authorList>
    </citation>
    <scope>NUCLEOTIDE SEQUENCE [LARGE SCALE GENOMIC DNA]</scope>
    <source>
        <strain evidence="2 3">CIP 102111</strain>
    </source>
</reference>
<dbReference type="InterPro" id="IPR014914">
    <property type="entry name" value="RES_dom"/>
</dbReference>
<accession>A0A2H1IF41</accession>
<dbReference type="SMART" id="SM00953">
    <property type="entry name" value="RES"/>
    <property type="match status" value="1"/>
</dbReference>
<dbReference type="InterPro" id="IPR041206">
    <property type="entry name" value="HEPN/RES_NTD1"/>
</dbReference>
<dbReference type="Proteomes" id="UP000234333">
    <property type="component" value="Unassembled WGS sequence"/>
</dbReference>
<dbReference type="EMBL" id="FXZC01000002">
    <property type="protein sequence ID" value="SMX73686.1"/>
    <property type="molecule type" value="Genomic_DNA"/>
</dbReference>
<dbReference type="Pfam" id="PF18870">
    <property type="entry name" value="HEPN_RES_NTD1"/>
    <property type="match status" value="1"/>
</dbReference>
<evidence type="ECO:0000313" key="3">
    <source>
        <dbReference type="Proteomes" id="UP000234333"/>
    </source>
</evidence>
<name>A0A2H1IF41_9MICO</name>
<sequence>MRWTLLLTSSKPHCRQIRSFRHRRGMKAGSAATRIEPMGWVKRQQSEYEERGFGSASWSICLDHITDADLQKRLANEATNIFCTFCTKSSSTEMFAVDGRAFMSQFMEAFRYFYQDAANELSWDAESGHYLGDVVGTDEAVASLAAPDLVDEEVFGEVFRTVCQTIGFDTEWTECGTESERDDLIYPWEEFQELVKHRARFFLLHPTMNNGSHELAEFLDAFGSCLEDSLNLVQTIEPGAFFYRGRLFDELEESHITIDSLGPAPQSRAASNRMSPAGVPIMYVTEDIQTAEMEIGAHGEKQYMIIGEFINLNRLRVLDLTQEPDWPSIFDPTALRERRMARFFNRFREDISRSIAPDDQDIEYVPTQVITEYLRWISSPRIDGLKFPSAHTGRPTYALFFNREDFELEPSSRSGSDELSPTKCPFSFDPSQVRYFKRISTYKPFEP</sequence>
<evidence type="ECO:0000259" key="1">
    <source>
        <dbReference type="SMART" id="SM00953"/>
    </source>
</evidence>
<feature type="domain" description="RES" evidence="1">
    <location>
        <begin position="258"/>
        <end position="413"/>
    </location>
</feature>
<dbReference type="Pfam" id="PF08808">
    <property type="entry name" value="RES"/>
    <property type="match status" value="1"/>
</dbReference>
<organism evidence="2 3">
    <name type="scientific">Brevibacterium casei CIP 102111</name>
    <dbReference type="NCBI Taxonomy" id="1255625"/>
    <lineage>
        <taxon>Bacteria</taxon>
        <taxon>Bacillati</taxon>
        <taxon>Actinomycetota</taxon>
        <taxon>Actinomycetes</taxon>
        <taxon>Micrococcales</taxon>
        <taxon>Brevibacteriaceae</taxon>
        <taxon>Brevibacterium</taxon>
    </lineage>
</organism>
<gene>
    <name evidence="2" type="ORF">BC102111_01190</name>
</gene>